<accession>A0A835U4Q3</accession>
<feature type="region of interest" description="Disordered" evidence="1">
    <location>
        <begin position="105"/>
        <end position="172"/>
    </location>
</feature>
<proteinExistence type="predicted"/>
<feature type="compositionally biased region" description="Basic residues" evidence="1">
    <location>
        <begin position="145"/>
        <end position="154"/>
    </location>
</feature>
<dbReference type="EMBL" id="JADCNL010000343">
    <property type="protein sequence ID" value="KAG0448252.1"/>
    <property type="molecule type" value="Genomic_DNA"/>
</dbReference>
<evidence type="ECO:0000313" key="2">
    <source>
        <dbReference type="EMBL" id="KAG0448252.1"/>
    </source>
</evidence>
<feature type="compositionally biased region" description="Basic residues" evidence="1">
    <location>
        <begin position="305"/>
        <end position="316"/>
    </location>
</feature>
<dbReference type="OrthoDB" id="10264505at2759"/>
<organism evidence="2 3">
    <name type="scientific">Vanilla planifolia</name>
    <name type="common">Vanilla</name>
    <dbReference type="NCBI Taxonomy" id="51239"/>
    <lineage>
        <taxon>Eukaryota</taxon>
        <taxon>Viridiplantae</taxon>
        <taxon>Streptophyta</taxon>
        <taxon>Embryophyta</taxon>
        <taxon>Tracheophyta</taxon>
        <taxon>Spermatophyta</taxon>
        <taxon>Magnoliopsida</taxon>
        <taxon>Liliopsida</taxon>
        <taxon>Asparagales</taxon>
        <taxon>Orchidaceae</taxon>
        <taxon>Vanilloideae</taxon>
        <taxon>Vanilleae</taxon>
        <taxon>Vanilla</taxon>
    </lineage>
</organism>
<sequence length="316" mass="35572">MMPEGRFGSVSEDENKSAFFPLKMDYRNVKSTVSSMDETGCRWPLLGCRDSSRLPWLLLYVKIQKFVENTYSHWLLGYFNCGKRKRDAFLKAVRNRVCFRTSSNGTSNTSALYGPPLRPSSPDHASRPKRRPMEAVKQQPPVRHFNPHGHHHPDARRASSPKLPPPAVGHSGRQHGLDFAVLEPSRFLCIRGEGAQYGKGCFECAVCIDEFDDDDTIRSLSITSSIWSAPRLDKKERVEEVKKTLEVAPNGAPLVRWSGSLTLRLSEKSPRKDALPLEVATSEKFQSQTCLGRPKRREEGPSGKHGSKRWKLAADV</sequence>
<feature type="region of interest" description="Disordered" evidence="1">
    <location>
        <begin position="276"/>
        <end position="316"/>
    </location>
</feature>
<protein>
    <submittedName>
        <fullName evidence="2">Uncharacterized protein</fullName>
    </submittedName>
</protein>
<comment type="caution">
    <text evidence="2">The sequence shown here is derived from an EMBL/GenBank/DDBJ whole genome shotgun (WGS) entry which is preliminary data.</text>
</comment>
<dbReference type="Proteomes" id="UP000636800">
    <property type="component" value="Unassembled WGS sequence"/>
</dbReference>
<gene>
    <name evidence="2" type="ORF">HPP92_027944</name>
</gene>
<keyword evidence="3" id="KW-1185">Reference proteome</keyword>
<dbReference type="AlphaFoldDB" id="A0A835U4Q3"/>
<reference evidence="2 3" key="1">
    <citation type="journal article" date="2020" name="Nat. Food">
        <title>A phased Vanilla planifolia genome enables genetic improvement of flavour and production.</title>
        <authorList>
            <person name="Hasing T."/>
            <person name="Tang H."/>
            <person name="Brym M."/>
            <person name="Khazi F."/>
            <person name="Huang T."/>
            <person name="Chambers A.H."/>
        </authorList>
    </citation>
    <scope>NUCLEOTIDE SEQUENCE [LARGE SCALE GENOMIC DNA]</scope>
    <source>
        <tissue evidence="2">Leaf</tissue>
    </source>
</reference>
<name>A0A835U4Q3_VANPL</name>
<evidence type="ECO:0000256" key="1">
    <source>
        <dbReference type="SAM" id="MobiDB-lite"/>
    </source>
</evidence>
<evidence type="ECO:0000313" key="3">
    <source>
        <dbReference type="Proteomes" id="UP000636800"/>
    </source>
</evidence>